<dbReference type="RefSeq" id="XP_046013163.1">
    <property type="nucleotide sequence ID" value="XM_046151679.1"/>
</dbReference>
<feature type="region of interest" description="Disordered" evidence="1">
    <location>
        <begin position="577"/>
        <end position="625"/>
    </location>
</feature>
<protein>
    <submittedName>
        <fullName evidence="3">Heterokaryon incompatibility protein-domain-containing protein</fullName>
    </submittedName>
</protein>
<evidence type="ECO:0000259" key="2">
    <source>
        <dbReference type="Pfam" id="PF06985"/>
    </source>
</evidence>
<proteinExistence type="predicted"/>
<dbReference type="Pfam" id="PF06985">
    <property type="entry name" value="HET"/>
    <property type="match status" value="1"/>
</dbReference>
<evidence type="ECO:0000313" key="4">
    <source>
        <dbReference type="Proteomes" id="UP000756346"/>
    </source>
</evidence>
<evidence type="ECO:0000313" key="3">
    <source>
        <dbReference type="EMBL" id="KAH7031483.1"/>
    </source>
</evidence>
<dbReference type="GeneID" id="70181225"/>
<evidence type="ECO:0000256" key="1">
    <source>
        <dbReference type="SAM" id="MobiDB-lite"/>
    </source>
</evidence>
<dbReference type="PANTHER" id="PTHR10622">
    <property type="entry name" value="HET DOMAIN-CONTAINING PROTEIN"/>
    <property type="match status" value="1"/>
</dbReference>
<dbReference type="Proteomes" id="UP000756346">
    <property type="component" value="Unassembled WGS sequence"/>
</dbReference>
<feature type="compositionally biased region" description="Basic residues" evidence="1">
    <location>
        <begin position="594"/>
        <end position="605"/>
    </location>
</feature>
<dbReference type="OrthoDB" id="20872at2759"/>
<sequence length="671" mass="75294">MRLLNAESMTLEEFFDEQLPEYAILSHTWDKGEVTFQAFQQKEGLSSHAGYHKITESCRLAQARGYKYVWIDTCCIDKSSSAELSEAINSMFRWYENACVCFVYLADVPSWEKDNIHAANSAFRRSRWHFRGWTLQELLAPKMHVFFGSDWGILFNFKHQPLLNLHKLHTLMGEITGIDFSIPWRSASVAKRLSWASSRTTTRKEDIAYCLLGLFDVHLPLLYGEGENAFKRLLVKIVEQDNGHDILSAGYGIALRNMPRKESLRHHLLPQSPLLYGACSSVSGRSRPGQHRTAHFAFTNAGLLIELPLVKILGTNIELAILDCTTDGGSRLIALPLRLHKMPNEFELVPSLGPVDMPTWITDASKVHKIYIRTREKTFPPHTSKLSRTWLDLRQLAEHGWTVTSVYPPWEFIQQTADDVFDIRSRKSDSIIILSAGTAMPKLALLVGKSLRGHKRGVPESCMFTLTRSCSALQFLLDSTWNECLQENKAEPGGGLLGLRLTTNSGGEVPHRKTIVTWTKEIEIAAPQAASSQGSVNSLSVMYLGSARDGVVRVTPFDENGTQVSFCEFSKARKPGTIAGDEVPRRFGKQQIRAGRRGMKSRRRQAGNSNRNPSQGTSEPDEDSRRFVCSMDDLCGCGRTQESNDEAFANSQENLLIYPGCRLAGITTQHL</sequence>
<feature type="domain" description="Heterokaryon incompatibility" evidence="2">
    <location>
        <begin position="22"/>
        <end position="107"/>
    </location>
</feature>
<gene>
    <name evidence="3" type="ORF">B0I36DRAFT_289573</name>
</gene>
<dbReference type="PANTHER" id="PTHR10622:SF10">
    <property type="entry name" value="HET DOMAIN-CONTAINING PROTEIN"/>
    <property type="match status" value="1"/>
</dbReference>
<dbReference type="InterPro" id="IPR010730">
    <property type="entry name" value="HET"/>
</dbReference>
<accession>A0A9P8Y7V8</accession>
<feature type="compositionally biased region" description="Polar residues" evidence="1">
    <location>
        <begin position="608"/>
        <end position="618"/>
    </location>
</feature>
<organism evidence="3 4">
    <name type="scientific">Microdochium trichocladiopsis</name>
    <dbReference type="NCBI Taxonomy" id="1682393"/>
    <lineage>
        <taxon>Eukaryota</taxon>
        <taxon>Fungi</taxon>
        <taxon>Dikarya</taxon>
        <taxon>Ascomycota</taxon>
        <taxon>Pezizomycotina</taxon>
        <taxon>Sordariomycetes</taxon>
        <taxon>Xylariomycetidae</taxon>
        <taxon>Xylariales</taxon>
        <taxon>Microdochiaceae</taxon>
        <taxon>Microdochium</taxon>
    </lineage>
</organism>
<keyword evidence="4" id="KW-1185">Reference proteome</keyword>
<name>A0A9P8Y7V8_9PEZI</name>
<dbReference type="EMBL" id="JAGTJQ010000005">
    <property type="protein sequence ID" value="KAH7031483.1"/>
    <property type="molecule type" value="Genomic_DNA"/>
</dbReference>
<comment type="caution">
    <text evidence="3">The sequence shown here is derived from an EMBL/GenBank/DDBJ whole genome shotgun (WGS) entry which is preliminary data.</text>
</comment>
<reference evidence="3" key="1">
    <citation type="journal article" date="2021" name="Nat. Commun.">
        <title>Genetic determinants of endophytism in the Arabidopsis root mycobiome.</title>
        <authorList>
            <person name="Mesny F."/>
            <person name="Miyauchi S."/>
            <person name="Thiergart T."/>
            <person name="Pickel B."/>
            <person name="Atanasova L."/>
            <person name="Karlsson M."/>
            <person name="Huettel B."/>
            <person name="Barry K.W."/>
            <person name="Haridas S."/>
            <person name="Chen C."/>
            <person name="Bauer D."/>
            <person name="Andreopoulos W."/>
            <person name="Pangilinan J."/>
            <person name="LaButti K."/>
            <person name="Riley R."/>
            <person name="Lipzen A."/>
            <person name="Clum A."/>
            <person name="Drula E."/>
            <person name="Henrissat B."/>
            <person name="Kohler A."/>
            <person name="Grigoriev I.V."/>
            <person name="Martin F.M."/>
            <person name="Hacquard S."/>
        </authorList>
    </citation>
    <scope>NUCLEOTIDE SEQUENCE</scope>
    <source>
        <strain evidence="3">MPI-CAGE-CH-0230</strain>
    </source>
</reference>
<dbReference type="AlphaFoldDB" id="A0A9P8Y7V8"/>